<dbReference type="Gene3D" id="3.30.2110.10">
    <property type="entry name" value="CbiD-like"/>
    <property type="match status" value="1"/>
</dbReference>
<keyword evidence="4 5" id="KW-0949">S-adenosyl-L-methionine</keyword>
<keyword evidence="3 5" id="KW-0808">Transferase</keyword>
<evidence type="ECO:0000256" key="4">
    <source>
        <dbReference type="ARBA" id="ARBA00022691"/>
    </source>
</evidence>
<comment type="pathway">
    <text evidence="5">Cofactor biosynthesis; adenosylcobalamin biosynthesis; cob(II)yrinate a,c-diamide from sirohydrochlorin (anaerobic route): step 6/10.</text>
</comment>
<dbReference type="EC" id="2.1.1.195" evidence="5"/>
<dbReference type="SUPFAM" id="SSF111342">
    <property type="entry name" value="CbiD-like"/>
    <property type="match status" value="1"/>
</dbReference>
<keyword evidence="8" id="KW-1185">Reference proteome</keyword>
<evidence type="ECO:0000256" key="5">
    <source>
        <dbReference type="HAMAP-Rule" id="MF_00787"/>
    </source>
</evidence>
<evidence type="ECO:0000256" key="1">
    <source>
        <dbReference type="ARBA" id="ARBA00022573"/>
    </source>
</evidence>
<dbReference type="EMBL" id="JAENRR010000026">
    <property type="protein sequence ID" value="MBK3518073.1"/>
    <property type="molecule type" value="Genomic_DNA"/>
</dbReference>
<dbReference type="InterPro" id="IPR003723">
    <property type="entry name" value="Precorrin-6x_reduct"/>
</dbReference>
<dbReference type="Pfam" id="PF02571">
    <property type="entry name" value="CbiJ"/>
    <property type="match status" value="1"/>
</dbReference>
<evidence type="ECO:0000313" key="7">
    <source>
        <dbReference type="EMBL" id="MBK3518073.1"/>
    </source>
</evidence>
<accession>A0ABS1HK65</accession>
<dbReference type="PANTHER" id="PTHR35863:SF1">
    <property type="entry name" value="COBALT-PRECORRIN-5B C(1)-METHYLTRANSFERASE"/>
    <property type="match status" value="1"/>
</dbReference>
<sequence>MSKQPYILLFGGTTEGKACANWLNDMGFCYYYSSKTTTSFQVHKNCVKLEGNLSVEAMVQFCTDNHIQVIIDAAHPYARDLHWNINKACQQLAIHHIRVERAFGPRVDSKNVFYFTSLDEMMQHCQLASYQKIVSLMGVKSVGNLHKNLPEKQLWYRILDRPLSRDEALSSGVEESHILASNKFDKLNDVMTLIEVEKIDAILTKDSGYNGLFDQKLALAQRYQLPLLVLDKPALPEFAAVLKCRADLRRYLSEHFVLPVKELVHGYTSGTCATICAKAAASLLISGKCHSNVAIHLPDGELVKMPIHSKGRDNNSAFATVIKNSGDDPDLTDGQVIGCRIYKNNTGDICFVKGEGVGIVQLPGLGLPIGEPAINKVPRAMIEGELQGLLQDEEDSVGLDVEVFIPQGKRLAQKTFNPRLGVEGGLSIIGSTGRIKPFSSEAYVATIKRQLWVVEENEARHVVFNSGGRSEAYLKQYFNHLPGYCFVQYGNYIGEALKAASKIGIDKVSLGIMTGKAVKLAAGHLDTHSRKVVMDKDFITDLAQQANADLEQLKQIKKISMARELENIFPFNADEPFFQILKKKCEEVARSVVKDFKLEMLLINNKGEILQ</sequence>
<dbReference type="RefSeq" id="WP_200465300.1">
    <property type="nucleotide sequence ID" value="NZ_JAENRR010000026.1"/>
</dbReference>
<evidence type="ECO:0000256" key="3">
    <source>
        <dbReference type="ARBA" id="ARBA00022679"/>
    </source>
</evidence>
<dbReference type="PANTHER" id="PTHR35863">
    <property type="entry name" value="COBALT-PRECORRIN-5B C(1)-METHYLTRANSFERASE"/>
    <property type="match status" value="1"/>
</dbReference>
<dbReference type="InterPro" id="IPR036074">
    <property type="entry name" value="CbiD_sf"/>
</dbReference>
<evidence type="ECO:0000256" key="2">
    <source>
        <dbReference type="ARBA" id="ARBA00022603"/>
    </source>
</evidence>
<evidence type="ECO:0000256" key="6">
    <source>
        <dbReference type="SAM" id="Coils"/>
    </source>
</evidence>
<keyword evidence="6" id="KW-0175">Coiled coil</keyword>
<name>A0ABS1HK65_9BACT</name>
<dbReference type="Proteomes" id="UP000605676">
    <property type="component" value="Unassembled WGS sequence"/>
</dbReference>
<evidence type="ECO:0000313" key="8">
    <source>
        <dbReference type="Proteomes" id="UP000605676"/>
    </source>
</evidence>
<dbReference type="HAMAP" id="MF_00787">
    <property type="entry name" value="CbiD"/>
    <property type="match status" value="1"/>
</dbReference>
<dbReference type="Pfam" id="PF01888">
    <property type="entry name" value="CbiD"/>
    <property type="match status" value="1"/>
</dbReference>
<feature type="coiled-coil region" evidence="6">
    <location>
        <begin position="536"/>
        <end position="563"/>
    </location>
</feature>
<comment type="catalytic activity">
    <reaction evidence="5">
        <text>Co-precorrin-5B + S-adenosyl-L-methionine = Co-precorrin-6A + S-adenosyl-L-homocysteine</text>
        <dbReference type="Rhea" id="RHEA:26285"/>
        <dbReference type="ChEBI" id="CHEBI:57856"/>
        <dbReference type="ChEBI" id="CHEBI:59789"/>
        <dbReference type="ChEBI" id="CHEBI:60063"/>
        <dbReference type="ChEBI" id="CHEBI:60064"/>
        <dbReference type="EC" id="2.1.1.195"/>
    </reaction>
</comment>
<organism evidence="7 8">
    <name type="scientific">Carboxylicivirga marina</name>
    <dbReference type="NCBI Taxonomy" id="2800988"/>
    <lineage>
        <taxon>Bacteria</taxon>
        <taxon>Pseudomonadati</taxon>
        <taxon>Bacteroidota</taxon>
        <taxon>Bacteroidia</taxon>
        <taxon>Marinilabiliales</taxon>
        <taxon>Marinilabiliaceae</taxon>
        <taxon>Carboxylicivirga</taxon>
    </lineage>
</organism>
<protein>
    <recommendedName>
        <fullName evidence="5">Cobalt-precorrin-5B C(1)-methyltransferase</fullName>
        <ecNumber evidence="5">2.1.1.195</ecNumber>
    </recommendedName>
    <alternativeName>
        <fullName evidence="5">Cobalt-precorrin-6A synthase</fullName>
    </alternativeName>
</protein>
<dbReference type="InterPro" id="IPR002748">
    <property type="entry name" value="CbiD"/>
</dbReference>
<gene>
    <name evidence="5 7" type="primary">cbiD</name>
    <name evidence="7" type="ORF">JIV24_12080</name>
</gene>
<comment type="similarity">
    <text evidence="5">Belongs to the CbiD family.</text>
</comment>
<proteinExistence type="inferred from homology"/>
<keyword evidence="1 5" id="KW-0169">Cobalamin biosynthesis</keyword>
<dbReference type="NCBIfam" id="TIGR00312">
    <property type="entry name" value="cbiD"/>
    <property type="match status" value="1"/>
</dbReference>
<comment type="caution">
    <text evidence="7">The sequence shown here is derived from an EMBL/GenBank/DDBJ whole genome shotgun (WGS) entry which is preliminary data.</text>
</comment>
<keyword evidence="2 5" id="KW-0489">Methyltransferase</keyword>
<reference evidence="7 8" key="1">
    <citation type="submission" date="2021-01" db="EMBL/GenBank/DDBJ databases">
        <title>Carboxyliciviraga sp.nov., isolated from coastal sediments.</title>
        <authorList>
            <person name="Lu D."/>
            <person name="Zhang T."/>
        </authorList>
    </citation>
    <scope>NUCLEOTIDE SEQUENCE [LARGE SCALE GENOMIC DNA]</scope>
    <source>
        <strain evidence="7 8">N1Y132</strain>
    </source>
</reference>
<comment type="function">
    <text evidence="5">Catalyzes the methylation of C-1 in cobalt-precorrin-5B to form cobalt-precorrin-6A.</text>
</comment>
<dbReference type="PROSITE" id="PS51014">
    <property type="entry name" value="COBK_CBIJ"/>
    <property type="match status" value="1"/>
</dbReference>